<evidence type="ECO:0000256" key="1">
    <source>
        <dbReference type="SAM" id="SignalP"/>
    </source>
</evidence>
<sequence length="93" mass="10394">MIKASISLMAVVLFFCTAGTALAMNVPVDNSGSTFRKTGWTMWHRSNLPGASSSCTRNYYKKGVYQSQQNKFVYDWQKCGSDKNAISARLWPS</sequence>
<feature type="chain" id="PRO_5045348135" description="Lactococcin 972 family bacteriocin" evidence="1">
    <location>
        <begin position="24"/>
        <end position="93"/>
    </location>
</feature>
<reference evidence="2 3" key="1">
    <citation type="submission" date="2023-09" db="EMBL/GenBank/DDBJ databases">
        <title>Buttiauxella selenatireducens sp. nov., isolated from the rhizosphere of Cardamine hupingshanesis.</title>
        <authorList>
            <person name="Zhang S."/>
            <person name="Xu Z."/>
            <person name="Wang H."/>
            <person name="Guo Y."/>
        </authorList>
    </citation>
    <scope>NUCLEOTIDE SEQUENCE [LARGE SCALE GENOMIC DNA]</scope>
    <source>
        <strain evidence="2 3">R73</strain>
    </source>
</reference>
<dbReference type="RefSeq" id="WP_309874824.1">
    <property type="nucleotide sequence ID" value="NZ_CP133838.1"/>
</dbReference>
<dbReference type="EMBL" id="CP133838">
    <property type="protein sequence ID" value="WMY72708.1"/>
    <property type="molecule type" value="Genomic_DNA"/>
</dbReference>
<evidence type="ECO:0008006" key="4">
    <source>
        <dbReference type="Google" id="ProtNLM"/>
    </source>
</evidence>
<feature type="signal peptide" evidence="1">
    <location>
        <begin position="1"/>
        <end position="23"/>
    </location>
</feature>
<gene>
    <name evidence="2" type="ORF">RHD99_14630</name>
</gene>
<accession>A0ABY9S5B3</accession>
<protein>
    <recommendedName>
        <fullName evidence="4">Lactococcin 972 family bacteriocin</fullName>
    </recommendedName>
</protein>
<evidence type="ECO:0000313" key="3">
    <source>
        <dbReference type="Proteomes" id="UP001246690"/>
    </source>
</evidence>
<name>A0ABY9S5B3_9ENTR</name>
<proteinExistence type="predicted"/>
<evidence type="ECO:0000313" key="2">
    <source>
        <dbReference type="EMBL" id="WMY72708.1"/>
    </source>
</evidence>
<keyword evidence="1" id="KW-0732">Signal</keyword>
<dbReference type="Proteomes" id="UP001246690">
    <property type="component" value="Chromosome"/>
</dbReference>
<keyword evidence="3" id="KW-1185">Reference proteome</keyword>
<organism evidence="2 3">
    <name type="scientific">Buttiauxella selenatireducens</name>
    <dbReference type="NCBI Taxonomy" id="3073902"/>
    <lineage>
        <taxon>Bacteria</taxon>
        <taxon>Pseudomonadati</taxon>
        <taxon>Pseudomonadota</taxon>
        <taxon>Gammaproteobacteria</taxon>
        <taxon>Enterobacterales</taxon>
        <taxon>Enterobacteriaceae</taxon>
        <taxon>Buttiauxella</taxon>
    </lineage>
</organism>